<dbReference type="AlphaFoldDB" id="A0A1I1JDM1"/>
<evidence type="ECO:0000259" key="5">
    <source>
        <dbReference type="Pfam" id="PF04542"/>
    </source>
</evidence>
<dbReference type="Pfam" id="PF04542">
    <property type="entry name" value="Sigma70_r2"/>
    <property type="match status" value="1"/>
</dbReference>
<evidence type="ECO:0000259" key="6">
    <source>
        <dbReference type="Pfam" id="PF08281"/>
    </source>
</evidence>
<evidence type="ECO:0000256" key="1">
    <source>
        <dbReference type="ARBA" id="ARBA00010641"/>
    </source>
</evidence>
<dbReference type="OrthoDB" id="9782703at2"/>
<keyword evidence="4" id="KW-0804">Transcription</keyword>
<dbReference type="InterPro" id="IPR013249">
    <property type="entry name" value="RNA_pol_sigma70_r4_t2"/>
</dbReference>
<keyword evidence="3" id="KW-0731">Sigma factor</keyword>
<evidence type="ECO:0000313" key="7">
    <source>
        <dbReference type="EMBL" id="SFC46546.1"/>
    </source>
</evidence>
<dbReference type="InterPro" id="IPR013325">
    <property type="entry name" value="RNA_pol_sigma_r2"/>
</dbReference>
<feature type="domain" description="RNA polymerase sigma-70 region 2" evidence="5">
    <location>
        <begin position="19"/>
        <end position="86"/>
    </location>
</feature>
<protein>
    <submittedName>
        <fullName evidence="7">RNA polymerase sigma-70 factor, ECF subfamily</fullName>
    </submittedName>
</protein>
<dbReference type="SUPFAM" id="SSF88946">
    <property type="entry name" value="Sigma2 domain of RNA polymerase sigma factors"/>
    <property type="match status" value="1"/>
</dbReference>
<evidence type="ECO:0000256" key="4">
    <source>
        <dbReference type="ARBA" id="ARBA00023163"/>
    </source>
</evidence>
<sequence>MDKILKRAKKGDSQAFYTLFHSCEEDIYKMAYVYVNNQTDALDIVQETAYRSFKAVKHLKDGRYFKTWLIRITINCAIDHLRKNQRLTYVEPEKNGYYYQAPVHQTDLSLTLKSLISKLDEMEKSMVLLKYYEEYTFKEAAELLDIPSGTAKSILYRAIDKLGKDLQEEDFYE</sequence>
<dbReference type="SUPFAM" id="SSF88659">
    <property type="entry name" value="Sigma3 and sigma4 domains of RNA polymerase sigma factors"/>
    <property type="match status" value="1"/>
</dbReference>
<organism evidence="7 8">
    <name type="scientific">Alkalibacterium subtropicum</name>
    <dbReference type="NCBI Taxonomy" id="753702"/>
    <lineage>
        <taxon>Bacteria</taxon>
        <taxon>Bacillati</taxon>
        <taxon>Bacillota</taxon>
        <taxon>Bacilli</taxon>
        <taxon>Lactobacillales</taxon>
        <taxon>Carnobacteriaceae</taxon>
        <taxon>Alkalibacterium</taxon>
    </lineage>
</organism>
<keyword evidence="2" id="KW-0805">Transcription regulation</keyword>
<evidence type="ECO:0000256" key="3">
    <source>
        <dbReference type="ARBA" id="ARBA00023082"/>
    </source>
</evidence>
<dbReference type="Gene3D" id="1.10.10.10">
    <property type="entry name" value="Winged helix-like DNA-binding domain superfamily/Winged helix DNA-binding domain"/>
    <property type="match status" value="1"/>
</dbReference>
<dbReference type="GO" id="GO:0016987">
    <property type="term" value="F:sigma factor activity"/>
    <property type="evidence" value="ECO:0007669"/>
    <property type="project" value="UniProtKB-KW"/>
</dbReference>
<evidence type="ECO:0000256" key="2">
    <source>
        <dbReference type="ARBA" id="ARBA00023015"/>
    </source>
</evidence>
<dbReference type="InterPro" id="IPR036388">
    <property type="entry name" value="WH-like_DNA-bd_sf"/>
</dbReference>
<evidence type="ECO:0000313" key="8">
    <source>
        <dbReference type="Proteomes" id="UP000199612"/>
    </source>
</evidence>
<dbReference type="Pfam" id="PF08281">
    <property type="entry name" value="Sigma70_r4_2"/>
    <property type="match status" value="1"/>
</dbReference>
<dbReference type="CDD" id="cd06171">
    <property type="entry name" value="Sigma70_r4"/>
    <property type="match status" value="1"/>
</dbReference>
<name>A0A1I1JDM1_9LACT</name>
<dbReference type="GO" id="GO:0006352">
    <property type="term" value="P:DNA-templated transcription initiation"/>
    <property type="evidence" value="ECO:0007669"/>
    <property type="project" value="InterPro"/>
</dbReference>
<dbReference type="PANTHER" id="PTHR43133">
    <property type="entry name" value="RNA POLYMERASE ECF-TYPE SIGMA FACTO"/>
    <property type="match status" value="1"/>
</dbReference>
<reference evidence="8" key="1">
    <citation type="submission" date="2016-10" db="EMBL/GenBank/DDBJ databases">
        <authorList>
            <person name="Varghese N."/>
            <person name="Submissions S."/>
        </authorList>
    </citation>
    <scope>NUCLEOTIDE SEQUENCE [LARGE SCALE GENOMIC DNA]</scope>
    <source>
        <strain evidence="8">DSM 23664</strain>
    </source>
</reference>
<dbReference type="InterPro" id="IPR039425">
    <property type="entry name" value="RNA_pol_sigma-70-like"/>
</dbReference>
<dbReference type="Proteomes" id="UP000199612">
    <property type="component" value="Unassembled WGS sequence"/>
</dbReference>
<dbReference type="InterPro" id="IPR007627">
    <property type="entry name" value="RNA_pol_sigma70_r2"/>
</dbReference>
<dbReference type="GO" id="GO:0003677">
    <property type="term" value="F:DNA binding"/>
    <property type="evidence" value="ECO:0007669"/>
    <property type="project" value="InterPro"/>
</dbReference>
<dbReference type="STRING" id="753702.SAMN04488102_10782"/>
<dbReference type="InterPro" id="IPR013324">
    <property type="entry name" value="RNA_pol_sigma_r3/r4-like"/>
</dbReference>
<gene>
    <name evidence="7" type="ORF">SAMN04488102_10782</name>
</gene>
<dbReference type="InterPro" id="IPR014284">
    <property type="entry name" value="RNA_pol_sigma-70_dom"/>
</dbReference>
<feature type="domain" description="RNA polymerase sigma factor 70 region 4 type 2" evidence="6">
    <location>
        <begin position="112"/>
        <end position="162"/>
    </location>
</feature>
<accession>A0A1I1JDM1</accession>
<dbReference type="PANTHER" id="PTHR43133:SF51">
    <property type="entry name" value="RNA POLYMERASE SIGMA FACTOR"/>
    <property type="match status" value="1"/>
</dbReference>
<dbReference type="EMBL" id="FOLT01000007">
    <property type="protein sequence ID" value="SFC46546.1"/>
    <property type="molecule type" value="Genomic_DNA"/>
</dbReference>
<comment type="similarity">
    <text evidence="1">Belongs to the sigma-70 factor family. ECF subfamily.</text>
</comment>
<dbReference type="Gene3D" id="1.10.1740.10">
    <property type="match status" value="1"/>
</dbReference>
<proteinExistence type="inferred from homology"/>
<dbReference type="RefSeq" id="WP_091530389.1">
    <property type="nucleotide sequence ID" value="NZ_FOLT01000007.1"/>
</dbReference>
<keyword evidence="8" id="KW-1185">Reference proteome</keyword>
<dbReference type="NCBIfam" id="TIGR02937">
    <property type="entry name" value="sigma70-ECF"/>
    <property type="match status" value="1"/>
</dbReference>